<reference evidence="3 4" key="1">
    <citation type="submission" date="2022-12" db="EMBL/GenBank/DDBJ databases">
        <title>Chromosome-level genome of Tegillarca granosa.</title>
        <authorList>
            <person name="Kim J."/>
        </authorList>
    </citation>
    <scope>NUCLEOTIDE SEQUENCE [LARGE SCALE GENOMIC DNA]</scope>
    <source>
        <strain evidence="3">Teg-2019</strain>
        <tissue evidence="3">Adductor muscle</tissue>
    </source>
</reference>
<gene>
    <name evidence="3" type="ORF">KUTeg_016297</name>
</gene>
<feature type="transmembrane region" description="Helical" evidence="1">
    <location>
        <begin position="525"/>
        <end position="543"/>
    </location>
</feature>
<keyword evidence="1" id="KW-0472">Membrane</keyword>
<organism evidence="3 4">
    <name type="scientific">Tegillarca granosa</name>
    <name type="common">Malaysian cockle</name>
    <name type="synonym">Anadara granosa</name>
    <dbReference type="NCBI Taxonomy" id="220873"/>
    <lineage>
        <taxon>Eukaryota</taxon>
        <taxon>Metazoa</taxon>
        <taxon>Spiralia</taxon>
        <taxon>Lophotrochozoa</taxon>
        <taxon>Mollusca</taxon>
        <taxon>Bivalvia</taxon>
        <taxon>Autobranchia</taxon>
        <taxon>Pteriomorphia</taxon>
        <taxon>Arcoida</taxon>
        <taxon>Arcoidea</taxon>
        <taxon>Arcidae</taxon>
        <taxon>Tegillarca</taxon>
    </lineage>
</organism>
<keyword evidence="4" id="KW-1185">Reference proteome</keyword>
<dbReference type="InterPro" id="IPR026913">
    <property type="entry name" value="METTL24"/>
</dbReference>
<feature type="domain" description="Methyltransferase" evidence="2">
    <location>
        <begin position="192"/>
        <end position="243"/>
    </location>
</feature>
<keyword evidence="1" id="KW-0812">Transmembrane</keyword>
<dbReference type="Proteomes" id="UP001217089">
    <property type="component" value="Unassembled WGS sequence"/>
</dbReference>
<evidence type="ECO:0000256" key="1">
    <source>
        <dbReference type="SAM" id="Phobius"/>
    </source>
</evidence>
<proteinExistence type="predicted"/>
<protein>
    <recommendedName>
        <fullName evidence="2">Methyltransferase domain-containing protein</fullName>
    </recommendedName>
</protein>
<dbReference type="PANTHER" id="PTHR32026">
    <property type="entry name" value="METHYLTRANSFERASE-LIKE PROTEIN 24"/>
    <property type="match status" value="1"/>
</dbReference>
<sequence>MLHSIHYYRYVNSLQYKCKSILRLGTIEDGGWDVCDDYEFRPKNSCVVYSFGIDNDFSFDEAVVKRYGCEVHSFDPRLRGKQWKMKTLKTIRRDLDHIPIDILKLDIEEWEWFALPEMIYSGSIKDVKQLNIELHLSIKILPNYKRYLRCLYILKDLHDLGFRIFWTHRNLWCTFYWGDVQRTGCHEVSMTCCRRIVRMGKIDDGGWDTCDDYRYRPQSNCLVFSFGINNDFSFDDDISKTYGCKKKIDILKIDIEMWEWTVLPEMISSGVLDKVTQFVLEFHIVNIGTNSEPLKQKYIEGLSVLRKLYDLGFRIFWTHKNLNCKFFSQFGGQRCGCHENSIDKLKSEVASSDPFNDTVLIPGQEYLNIYFHNELSQLYHNYISSLQILCRRVVRLGSLADGGWDMCGDFKYKPRSNCLVYSFGIKDDFSFDDDCSTRYKCEVHSFDPRQLLIELHIVNIQTKEEPTKEKYISSLVSLKQLYDLGFRIFWTHRNLCCKFTTRNSKQQRTGCQDVAFIFWNDEIRIYPWVYLFIYLFIYKHVYLKYLFVF</sequence>
<accession>A0ABQ9EKG5</accession>
<dbReference type="PANTHER" id="PTHR32026:SF10">
    <property type="entry name" value="METHYLTRANSFERASE-LIKE PROTEIN 24-RELATED"/>
    <property type="match status" value="1"/>
</dbReference>
<dbReference type="EMBL" id="JARBDR010000813">
    <property type="protein sequence ID" value="KAJ8305752.1"/>
    <property type="molecule type" value="Genomic_DNA"/>
</dbReference>
<dbReference type="InterPro" id="IPR025714">
    <property type="entry name" value="Methyltranfer_dom"/>
</dbReference>
<feature type="domain" description="Methyltransferase" evidence="2">
    <location>
        <begin position="387"/>
        <end position="448"/>
    </location>
</feature>
<evidence type="ECO:0000313" key="3">
    <source>
        <dbReference type="EMBL" id="KAJ8305752.1"/>
    </source>
</evidence>
<comment type="caution">
    <text evidence="3">The sequence shown here is derived from an EMBL/GenBank/DDBJ whole genome shotgun (WGS) entry which is preliminary data.</text>
</comment>
<dbReference type="Pfam" id="PF13383">
    <property type="entry name" value="Methyltransf_22"/>
    <property type="match status" value="3"/>
</dbReference>
<evidence type="ECO:0000259" key="2">
    <source>
        <dbReference type="Pfam" id="PF13383"/>
    </source>
</evidence>
<keyword evidence="1" id="KW-1133">Transmembrane helix</keyword>
<evidence type="ECO:0000313" key="4">
    <source>
        <dbReference type="Proteomes" id="UP001217089"/>
    </source>
</evidence>
<feature type="domain" description="Methyltransferase" evidence="2">
    <location>
        <begin position="8"/>
        <end position="76"/>
    </location>
</feature>
<name>A0ABQ9EKG5_TEGGR</name>